<dbReference type="AlphaFoldDB" id="A0A2S9Y669"/>
<dbReference type="RefSeq" id="WP_146158294.1">
    <property type="nucleotide sequence ID" value="NZ_PVNL01000118.1"/>
</dbReference>
<evidence type="ECO:0000313" key="2">
    <source>
        <dbReference type="Proteomes" id="UP000238823"/>
    </source>
</evidence>
<gene>
    <name evidence="1" type="ORF">ENSA7_59950</name>
</gene>
<sequence>MHDIHALRTHSSAGAARFVGNFRYVQTSPFERAQVLELADKTLVAIGRGQQSEAPPEGQVVAFGDFQIVSRQGGTPTFSAGARIDALRCVAPLGPGQAQPPPLSPEAGGAPLPVAPPESTVDIRAVESSVELERRLAPEAVGDRTLRLRGTYHAEACGPLRMEMRVLAIELSDGGRFRLNPKVQDDALRPLAEVETFEGQPVELVVRPSLPPGAWELISLRRCSGPGPSCHHPTAQRVHPLD</sequence>
<dbReference type="Proteomes" id="UP000238823">
    <property type="component" value="Unassembled WGS sequence"/>
</dbReference>
<organism evidence="1 2">
    <name type="scientific">Enhygromyxa salina</name>
    <dbReference type="NCBI Taxonomy" id="215803"/>
    <lineage>
        <taxon>Bacteria</taxon>
        <taxon>Pseudomonadati</taxon>
        <taxon>Myxococcota</taxon>
        <taxon>Polyangia</taxon>
        <taxon>Nannocystales</taxon>
        <taxon>Nannocystaceae</taxon>
        <taxon>Enhygromyxa</taxon>
    </lineage>
</organism>
<reference evidence="1 2" key="1">
    <citation type="submission" date="2018-03" db="EMBL/GenBank/DDBJ databases">
        <title>Draft Genome Sequences of the Obligatory Marine Myxobacteria Enhygromyxa salina SWB007.</title>
        <authorList>
            <person name="Poehlein A."/>
            <person name="Moghaddam J.A."/>
            <person name="Harms H."/>
            <person name="Alanjari M."/>
            <person name="Koenig G.M."/>
            <person name="Daniel R."/>
            <person name="Schaeberle T.F."/>
        </authorList>
    </citation>
    <scope>NUCLEOTIDE SEQUENCE [LARGE SCALE GENOMIC DNA]</scope>
    <source>
        <strain evidence="1 2">SWB007</strain>
    </source>
</reference>
<dbReference type="EMBL" id="PVNL01000118">
    <property type="protein sequence ID" value="PRQ00501.1"/>
    <property type="molecule type" value="Genomic_DNA"/>
</dbReference>
<proteinExistence type="predicted"/>
<comment type="caution">
    <text evidence="1">The sequence shown here is derived from an EMBL/GenBank/DDBJ whole genome shotgun (WGS) entry which is preliminary data.</text>
</comment>
<protein>
    <submittedName>
        <fullName evidence="1">Uncharacterized protein</fullName>
    </submittedName>
</protein>
<evidence type="ECO:0000313" key="1">
    <source>
        <dbReference type="EMBL" id="PRQ00501.1"/>
    </source>
</evidence>
<accession>A0A2S9Y669</accession>
<name>A0A2S9Y669_9BACT</name>